<feature type="domain" description="DUF7599" evidence="10">
    <location>
        <begin position="244"/>
        <end position="327"/>
    </location>
</feature>
<organism evidence="14 15">
    <name type="scientific">Platanthera zijinensis</name>
    <dbReference type="NCBI Taxonomy" id="2320716"/>
    <lineage>
        <taxon>Eukaryota</taxon>
        <taxon>Viridiplantae</taxon>
        <taxon>Streptophyta</taxon>
        <taxon>Embryophyta</taxon>
        <taxon>Tracheophyta</taxon>
        <taxon>Spermatophyta</taxon>
        <taxon>Magnoliopsida</taxon>
        <taxon>Liliopsida</taxon>
        <taxon>Asparagales</taxon>
        <taxon>Orchidaceae</taxon>
        <taxon>Orchidoideae</taxon>
        <taxon>Orchideae</taxon>
        <taxon>Orchidinae</taxon>
        <taxon>Platanthera</taxon>
    </lineage>
</organism>
<reference evidence="14 15" key="1">
    <citation type="journal article" date="2022" name="Nat. Plants">
        <title>Genomes of leafy and leafless Platanthera orchids illuminate the evolution of mycoheterotrophy.</title>
        <authorList>
            <person name="Li M.H."/>
            <person name="Liu K.W."/>
            <person name="Li Z."/>
            <person name="Lu H.C."/>
            <person name="Ye Q.L."/>
            <person name="Zhang D."/>
            <person name="Wang J.Y."/>
            <person name="Li Y.F."/>
            <person name="Zhong Z.M."/>
            <person name="Liu X."/>
            <person name="Yu X."/>
            <person name="Liu D.K."/>
            <person name="Tu X.D."/>
            <person name="Liu B."/>
            <person name="Hao Y."/>
            <person name="Liao X.Y."/>
            <person name="Jiang Y.T."/>
            <person name="Sun W.H."/>
            <person name="Chen J."/>
            <person name="Chen Y.Q."/>
            <person name="Ai Y."/>
            <person name="Zhai J.W."/>
            <person name="Wu S.S."/>
            <person name="Zhou Z."/>
            <person name="Hsiao Y.Y."/>
            <person name="Wu W.L."/>
            <person name="Chen Y.Y."/>
            <person name="Lin Y.F."/>
            <person name="Hsu J.L."/>
            <person name="Li C.Y."/>
            <person name="Wang Z.W."/>
            <person name="Zhao X."/>
            <person name="Zhong W.Y."/>
            <person name="Ma X.K."/>
            <person name="Ma L."/>
            <person name="Huang J."/>
            <person name="Chen G.Z."/>
            <person name="Huang M.Z."/>
            <person name="Huang L."/>
            <person name="Peng D.H."/>
            <person name="Luo Y.B."/>
            <person name="Zou S.Q."/>
            <person name="Chen S.P."/>
            <person name="Lan S."/>
            <person name="Tsai W.C."/>
            <person name="Van de Peer Y."/>
            <person name="Liu Z.J."/>
        </authorList>
    </citation>
    <scope>NUCLEOTIDE SEQUENCE [LARGE SCALE GENOMIC DNA]</scope>
    <source>
        <strain evidence="14">Lor287</strain>
    </source>
</reference>
<dbReference type="InterPro" id="IPR056063">
    <property type="entry name" value="DUF7646"/>
</dbReference>
<protein>
    <recommendedName>
        <fullName evidence="16">B-block binding subunit of TFIIIC domain-containing protein</fullName>
    </recommendedName>
</protein>
<dbReference type="InterPro" id="IPR036390">
    <property type="entry name" value="WH_DNA-bd_sf"/>
</dbReference>
<proteinExistence type="predicted"/>
<keyword evidence="15" id="KW-1185">Reference proteome</keyword>
<feature type="region of interest" description="Disordered" evidence="6">
    <location>
        <begin position="1261"/>
        <end position="1283"/>
    </location>
</feature>
<feature type="domain" description="General transcription factor 3C polypeptide 1 winged-helix" evidence="8">
    <location>
        <begin position="1"/>
        <end position="101"/>
    </location>
</feature>
<evidence type="ECO:0000259" key="10">
    <source>
        <dbReference type="Pfam" id="PF24538"/>
    </source>
</evidence>
<dbReference type="InterPro" id="IPR056062">
    <property type="entry name" value="DUF7645"/>
</dbReference>
<comment type="caution">
    <text evidence="14">The sequence shown here is derived from an EMBL/GenBank/DDBJ whole genome shotgun (WGS) entry which is preliminary data.</text>
</comment>
<name>A0AAP0FZ59_9ASPA</name>
<feature type="domain" description="DUF7645" evidence="11">
    <location>
        <begin position="899"/>
        <end position="956"/>
    </location>
</feature>
<sequence>MNNIISAALEEVCMRGASGIRLLELWPSLLAVVSSSGLELSETVKKVIWCHLTSHIGLRFLISGSSMGRKEVSQQPLEELEKIGLSVVAEEHLRDSFMGLYDLKHSPYFEISQIQRRVLERLAMARSSGITQNDLAKEFNMKGTNFFYVVRNLECQQLIVRQSIMVRDKESKNVKQGPKGDQIVNTNLLRLSRFAKDANLNTQQRIEITRSAWPKMLDESRDAEPCTSPFEGPEYCLKEDVHINDYMPAMKAICEKLEAAQNKVDVVSSIKSALGYRKSTGHRAWRSILYRLKDSGLVEEFEAKVKGKDVACLRSLKKFDPIYFQPKTIHKCNTTNSKNLVKSGKRGQITDQLVEIPLEHLIYDMIDATGQKGITTLELSTRLGITLKKLHKRVFSMCEKFGVVSESEIHDKAQVYRFWTNSSHHHDPCKNPSNNTNLLLDGNGLSAESGALVPYDCPVESSSCYGPTSEVIERDKKLGGQPHKVNIINSDAKFEEASSTPESQVTSSPSNQCFTVSSMPLLQTKKYACKSLTVFAAQREQRILDKLKIEKFLLKVELHKWLEDIEKDKPVTMDRKTLDRSLRRLQAAGYCQCISVYMPSLTNFSGLRSAEAILHTSVKPSQELLRQIYERQRSFDVQSRRFSGSARLRPEHSVDVIPELKNVKAASQVDDMPMLKAMVANGFVLAKMVRAKLLHKFLWSYLSSSPSLENALIFSQKHGYNALNSEDSDQLFSIDAAIKEMPLELFLQVAGSRLLIDNLERKCKQGLRLSELPLKERRCLLDMQTTSRLSSIVEILHRLKLIQLVNNGAVQDVNILSYALELRPYLEEPLPTVLPTPDINNSEDCCKLRHDFILSDKQAVDKYWETLEYCFVAANSVYSRQCFPGSTVGEVFLRRSWASVRVMTIEQRMKLFKRVTNSDQTKKISFSECVKISRELNLSLEQVLRVSYDKRQARLSEYNYVQSENHGQSENTKYIGVVSRKRRLSTDAGEKISSDIDEQALHLASSFPSEGGSVELFQSCNAGEQSVTLSLPQSHEEDAETAAFISQCTFDELKPTLKRRFYWTDSLDRQLIILYARERAMLGAKNFRVEWSSLLNLPAHPDTCKRRISSLKQKPHIRRAISRLCGLLGERYSRYLDNSRIKANQDSLDANFEQSNKDIILYETDQTESASHINICKSNSQQYLWDNFEDSDIKLALDEVFKYKRLARMADAKRVGCKLHLGWTNNSSIDHLNCSSHESEQHSISSCVGYKGDKRCPESTVITSSAGQNRSKSNNNSSRGNISKYRGRSKISQICESLPIASAIELLKLVFLSCSKSPRVQNSLARTLKKYHHGDIFAAFSYLREKNYLVIGHGTRPFVLSRKFFHNISSSPFPNDSGKRATNFSSWLQQQQNDLVHDGVSIAPDLQCGEIFHLFSLVLSGEISVSPSLPCAGLDEADEFPSSNSFSLLGEIGDIDASKSSKRKGVMPCSGGEVKKPKIQSKADCDRKDKGFPGVKILLKMESGLGDDTFECLEYGKIHGHVSEEDSTSVKNAYCPESSDNVVATHDFGHLSSWDAMTRYFDLLSSSSAIKNRASPSPTVFKSVHSIIYQAGKHGLTMDEISYALQTKGKEVAEMFVDTLEAFRLAVKVNAFDSIRVVDASFTSNYFISVLGHEKVQNQGYDILSCTRPQVFSSGASEDDLPHQHDNMDSSHINPTVGHNSRNNINGLDMSNQTSDSCTEVRIFGESAILVEESKIEKSFHMQNNDVTNARYPLTDMPGVLRPILPWINGDGSTNMNVYRGLTRRILGIIMQNPSILEEDIIAKMDVLNPQSCKRVLETMLLDNHIRVRLVHQTSTLASPPSILQNLFLDLRTPALILRKHYFANPMSTRML</sequence>
<evidence type="ECO:0000259" key="7">
    <source>
        <dbReference type="Pfam" id="PF04182"/>
    </source>
</evidence>
<dbReference type="GO" id="GO:0003677">
    <property type="term" value="F:DNA binding"/>
    <property type="evidence" value="ECO:0007669"/>
    <property type="project" value="UniProtKB-KW"/>
</dbReference>
<dbReference type="Pfam" id="PF24655">
    <property type="entry name" value="DUF7645"/>
    <property type="match status" value="1"/>
</dbReference>
<dbReference type="CDD" id="cd16169">
    <property type="entry name" value="Tau138_eWH"/>
    <property type="match status" value="1"/>
</dbReference>
<dbReference type="Proteomes" id="UP001418222">
    <property type="component" value="Unassembled WGS sequence"/>
</dbReference>
<evidence type="ECO:0000259" key="13">
    <source>
        <dbReference type="Pfam" id="PF24658"/>
    </source>
</evidence>
<evidence type="ECO:0000256" key="3">
    <source>
        <dbReference type="ARBA" id="ARBA00023125"/>
    </source>
</evidence>
<dbReference type="GO" id="GO:0006384">
    <property type="term" value="P:transcription initiation at RNA polymerase III promoter"/>
    <property type="evidence" value="ECO:0007669"/>
    <property type="project" value="InterPro"/>
</dbReference>
<dbReference type="InterPro" id="IPR056064">
    <property type="entry name" value="DUF7647"/>
</dbReference>
<dbReference type="Pfam" id="PF24101">
    <property type="entry name" value="WHD_GTF3C1"/>
    <property type="match status" value="1"/>
</dbReference>
<dbReference type="PANTHER" id="PTHR15180:SF1">
    <property type="entry name" value="GENERAL TRANSCRIPTION FACTOR 3C POLYPEPTIDE 1"/>
    <property type="match status" value="1"/>
</dbReference>
<dbReference type="Pfam" id="PF24658">
    <property type="entry name" value="DUF7647"/>
    <property type="match status" value="1"/>
</dbReference>
<dbReference type="Pfam" id="PF04182">
    <property type="entry name" value="B-block_TFIIIC"/>
    <property type="match status" value="1"/>
</dbReference>
<evidence type="ECO:0000259" key="9">
    <source>
        <dbReference type="Pfam" id="PF24101"/>
    </source>
</evidence>
<comment type="subcellular location">
    <subcellularLocation>
        <location evidence="1">Nucleus</location>
    </subcellularLocation>
</comment>
<dbReference type="GO" id="GO:0005634">
    <property type="term" value="C:nucleus"/>
    <property type="evidence" value="ECO:0007669"/>
    <property type="project" value="UniProtKB-SubCell"/>
</dbReference>
<dbReference type="SUPFAM" id="SSF46785">
    <property type="entry name" value="Winged helix' DNA-binding domain"/>
    <property type="match status" value="1"/>
</dbReference>
<evidence type="ECO:0000259" key="11">
    <source>
        <dbReference type="Pfam" id="PF24655"/>
    </source>
</evidence>
<evidence type="ECO:0000256" key="1">
    <source>
        <dbReference type="ARBA" id="ARBA00004123"/>
    </source>
</evidence>
<dbReference type="GO" id="GO:0042791">
    <property type="term" value="P:5S class rRNA transcription by RNA polymerase III"/>
    <property type="evidence" value="ECO:0007669"/>
    <property type="project" value="TreeGrafter"/>
</dbReference>
<dbReference type="InterPro" id="IPR056428">
    <property type="entry name" value="WH_GTF3C1"/>
</dbReference>
<keyword evidence="2" id="KW-0597">Phosphoprotein</keyword>
<gene>
    <name evidence="14" type="ORF">KSP39_PZI018147</name>
</gene>
<dbReference type="InterPro" id="IPR056467">
    <property type="entry name" value="eWH_GTF3C1"/>
</dbReference>
<feature type="domain" description="GTF3C1 extended winged-helix" evidence="9">
    <location>
        <begin position="532"/>
        <end position="640"/>
    </location>
</feature>
<dbReference type="InterPro" id="IPR044210">
    <property type="entry name" value="Tfc3-like"/>
</dbReference>
<evidence type="ECO:0000313" key="14">
    <source>
        <dbReference type="EMBL" id="KAK8926161.1"/>
    </source>
</evidence>
<dbReference type="InterPro" id="IPR035625">
    <property type="entry name" value="Tfc3-like_eWH"/>
</dbReference>
<feature type="domain" description="B-block binding subunit of TFIIIC" evidence="7">
    <location>
        <begin position="113"/>
        <end position="197"/>
    </location>
</feature>
<feature type="domain" description="DUF7646" evidence="12">
    <location>
        <begin position="344"/>
        <end position="426"/>
    </location>
</feature>
<dbReference type="EMBL" id="JBBWWQ010000016">
    <property type="protein sequence ID" value="KAK8926161.1"/>
    <property type="molecule type" value="Genomic_DNA"/>
</dbReference>
<evidence type="ECO:0000256" key="6">
    <source>
        <dbReference type="SAM" id="MobiDB-lite"/>
    </source>
</evidence>
<evidence type="ECO:0000259" key="8">
    <source>
        <dbReference type="Pfam" id="PF23704"/>
    </source>
</evidence>
<evidence type="ECO:0000256" key="4">
    <source>
        <dbReference type="ARBA" id="ARBA00023163"/>
    </source>
</evidence>
<evidence type="ECO:0008006" key="16">
    <source>
        <dbReference type="Google" id="ProtNLM"/>
    </source>
</evidence>
<keyword evidence="3" id="KW-0238">DNA-binding</keyword>
<dbReference type="InterPro" id="IPR036388">
    <property type="entry name" value="WH-like_DNA-bd_sf"/>
</dbReference>
<dbReference type="Pfam" id="PF23704">
    <property type="entry name" value="WHD_GTF3C1_N"/>
    <property type="match status" value="1"/>
</dbReference>
<dbReference type="Gene3D" id="1.10.10.10">
    <property type="entry name" value="Winged helix-like DNA-binding domain superfamily/Winged helix DNA-binding domain"/>
    <property type="match status" value="1"/>
</dbReference>
<evidence type="ECO:0000256" key="5">
    <source>
        <dbReference type="ARBA" id="ARBA00023242"/>
    </source>
</evidence>
<dbReference type="Pfam" id="PF24657">
    <property type="entry name" value="DUF7646"/>
    <property type="match status" value="1"/>
</dbReference>
<evidence type="ECO:0000259" key="12">
    <source>
        <dbReference type="Pfam" id="PF24657"/>
    </source>
</evidence>
<accession>A0AAP0FZ59</accession>
<feature type="compositionally biased region" description="Low complexity" evidence="6">
    <location>
        <begin position="1269"/>
        <end position="1283"/>
    </location>
</feature>
<feature type="domain" description="DUF7647" evidence="13">
    <location>
        <begin position="725"/>
        <end position="898"/>
    </location>
</feature>
<dbReference type="GO" id="GO:0000127">
    <property type="term" value="C:transcription factor TFIIIC complex"/>
    <property type="evidence" value="ECO:0007669"/>
    <property type="project" value="InterPro"/>
</dbReference>
<dbReference type="PANTHER" id="PTHR15180">
    <property type="entry name" value="GENERAL TRANSCRIPTION FACTOR 3C POLYPEPTIDE 1"/>
    <property type="match status" value="1"/>
</dbReference>
<dbReference type="Pfam" id="PF24538">
    <property type="entry name" value="DUF7599"/>
    <property type="match status" value="1"/>
</dbReference>
<keyword evidence="4" id="KW-0804">Transcription</keyword>
<dbReference type="InterPro" id="IPR007309">
    <property type="entry name" value="TFIIIC_Bblock-bd"/>
</dbReference>
<keyword evidence="5" id="KW-0539">Nucleus</keyword>
<dbReference type="InterPro" id="IPR056020">
    <property type="entry name" value="DUF7599"/>
</dbReference>
<evidence type="ECO:0000256" key="2">
    <source>
        <dbReference type="ARBA" id="ARBA00022553"/>
    </source>
</evidence>
<evidence type="ECO:0000313" key="15">
    <source>
        <dbReference type="Proteomes" id="UP001418222"/>
    </source>
</evidence>